<proteinExistence type="inferred from homology"/>
<feature type="transmembrane region" description="Helical" evidence="7">
    <location>
        <begin position="300"/>
        <end position="323"/>
    </location>
</feature>
<feature type="transmembrane region" description="Helical" evidence="7">
    <location>
        <begin position="122"/>
        <end position="139"/>
    </location>
</feature>
<evidence type="ECO:0000313" key="9">
    <source>
        <dbReference type="Proteomes" id="UP000244911"/>
    </source>
</evidence>
<evidence type="ECO:0000256" key="6">
    <source>
        <dbReference type="ARBA" id="ARBA00023136"/>
    </source>
</evidence>
<feature type="transmembrane region" description="Helical" evidence="7">
    <location>
        <begin position="86"/>
        <end position="110"/>
    </location>
</feature>
<dbReference type="InterPro" id="IPR052518">
    <property type="entry name" value="CHR_Transporter"/>
</dbReference>
<keyword evidence="9" id="KW-1185">Reference proteome</keyword>
<dbReference type="NCBIfam" id="TIGR00937">
    <property type="entry name" value="2A51"/>
    <property type="match status" value="1"/>
</dbReference>
<feature type="transmembrane region" description="Helical" evidence="7">
    <location>
        <begin position="21"/>
        <end position="40"/>
    </location>
</feature>
<evidence type="ECO:0000256" key="1">
    <source>
        <dbReference type="ARBA" id="ARBA00004651"/>
    </source>
</evidence>
<dbReference type="RefSeq" id="WP_108857134.1">
    <property type="nucleotide sequence ID" value="NZ_OMOI01000001.1"/>
</dbReference>
<dbReference type="PIRSF" id="PIRSF004810">
    <property type="entry name" value="ChrA"/>
    <property type="match status" value="1"/>
</dbReference>
<keyword evidence="6 7" id="KW-0472">Membrane</keyword>
<dbReference type="GO" id="GO:0005886">
    <property type="term" value="C:plasma membrane"/>
    <property type="evidence" value="ECO:0007669"/>
    <property type="project" value="UniProtKB-SubCell"/>
</dbReference>
<sequence length="406" mass="42645">MSHKSVSAHAGEISLTQLFLIFFKIGCISWGGYMALISVVRSEIVGKHRLLEDDDIMDGVALAMLLPGPVAVNVVAYVGDKIRGPLGGAVCAVAVILPSFLLMVGFAALYLSWGTMVVADKALAGVLPAIAAIILNAGLQMREKALQGPIDIAMAVIAAVLLLTVGGIWIVICIFAVAAVVGILRHQTADADTPAEETRHQPTFGRGSRAIALFLAMCIGLFLFLPQLNITSILVQLFSVFSGMSLLLFGGGYIFIPMIQEAVVNTHGWLTIEDFAASIALGQVTPGPILISATFIGYKVAGLAGAVIATIAIFMPPAALTILASHQLQRFRHLSRFKAAQAGIRTAVFGLIISAAVSLLIGIASEAPNLLAPASIFGLSCFILMYLKKGEIWTVLIAAGLGVLIF</sequence>
<evidence type="ECO:0000313" key="8">
    <source>
        <dbReference type="EMBL" id="SPF77181.1"/>
    </source>
</evidence>
<evidence type="ECO:0000256" key="2">
    <source>
        <dbReference type="ARBA" id="ARBA00005262"/>
    </source>
</evidence>
<feature type="transmembrane region" description="Helical" evidence="7">
    <location>
        <begin position="237"/>
        <end position="256"/>
    </location>
</feature>
<dbReference type="GO" id="GO:0015109">
    <property type="term" value="F:chromate transmembrane transporter activity"/>
    <property type="evidence" value="ECO:0007669"/>
    <property type="project" value="InterPro"/>
</dbReference>
<dbReference type="AlphaFoldDB" id="A0A2R8AMD6"/>
<evidence type="ECO:0000256" key="5">
    <source>
        <dbReference type="ARBA" id="ARBA00022989"/>
    </source>
</evidence>
<evidence type="ECO:0000256" key="4">
    <source>
        <dbReference type="ARBA" id="ARBA00022692"/>
    </source>
</evidence>
<dbReference type="PANTHER" id="PTHR43663">
    <property type="entry name" value="CHROMATE TRANSPORT PROTEIN-RELATED"/>
    <property type="match status" value="1"/>
</dbReference>
<keyword evidence="4 7" id="KW-0812">Transmembrane</keyword>
<dbReference type="Proteomes" id="UP000244911">
    <property type="component" value="Unassembled WGS sequence"/>
</dbReference>
<comment type="subcellular location">
    <subcellularLocation>
        <location evidence="1">Cell membrane</location>
        <topology evidence="1">Multi-pass membrane protein</topology>
    </subcellularLocation>
</comment>
<comment type="similarity">
    <text evidence="2">Belongs to the chromate ion transporter (CHR) (TC 2.A.51) family.</text>
</comment>
<keyword evidence="5 7" id="KW-1133">Transmembrane helix</keyword>
<dbReference type="OrthoDB" id="8969999at2"/>
<protein>
    <submittedName>
        <fullName evidence="8">Chromate transport protein</fullName>
    </submittedName>
</protein>
<dbReference type="PANTHER" id="PTHR43663:SF1">
    <property type="entry name" value="CHROMATE TRANSPORTER"/>
    <property type="match status" value="1"/>
</dbReference>
<gene>
    <name evidence="8" type="primary">chrA</name>
    <name evidence="8" type="ORF">ALP8811_02204</name>
</gene>
<dbReference type="EMBL" id="OMOI01000001">
    <property type="protein sequence ID" value="SPF77181.1"/>
    <property type="molecule type" value="Genomic_DNA"/>
</dbReference>
<feature type="transmembrane region" description="Helical" evidence="7">
    <location>
        <begin position="204"/>
        <end position="225"/>
    </location>
</feature>
<keyword evidence="3" id="KW-1003">Cell membrane</keyword>
<dbReference type="InterPro" id="IPR003370">
    <property type="entry name" value="Chromate_transpt"/>
</dbReference>
<feature type="transmembrane region" description="Helical" evidence="7">
    <location>
        <begin position="344"/>
        <end position="364"/>
    </location>
</feature>
<feature type="transmembrane region" description="Helical" evidence="7">
    <location>
        <begin position="60"/>
        <end position="79"/>
    </location>
</feature>
<evidence type="ECO:0000256" key="3">
    <source>
        <dbReference type="ARBA" id="ARBA00022475"/>
    </source>
</evidence>
<dbReference type="Pfam" id="PF02417">
    <property type="entry name" value="Chromate_transp"/>
    <property type="match status" value="2"/>
</dbReference>
<feature type="transmembrane region" description="Helical" evidence="7">
    <location>
        <begin position="151"/>
        <end position="184"/>
    </location>
</feature>
<reference evidence="9" key="1">
    <citation type="submission" date="2018-03" db="EMBL/GenBank/DDBJ databases">
        <authorList>
            <person name="Rodrigo-Torres L."/>
            <person name="Arahal R. D."/>
            <person name="Lucena T."/>
        </authorList>
    </citation>
    <scope>NUCLEOTIDE SEQUENCE [LARGE SCALE GENOMIC DNA]</scope>
    <source>
        <strain evidence="9">CECT 8811</strain>
    </source>
</reference>
<dbReference type="InterPro" id="IPR014047">
    <property type="entry name" value="Chr_Tranpt_l_chain"/>
</dbReference>
<name>A0A2R8AMD6_9RHOB</name>
<accession>A0A2R8AMD6</accession>
<evidence type="ECO:0000256" key="7">
    <source>
        <dbReference type="SAM" id="Phobius"/>
    </source>
</evidence>
<feature type="transmembrane region" description="Helical" evidence="7">
    <location>
        <begin position="370"/>
        <end position="387"/>
    </location>
</feature>
<organism evidence="8 9">
    <name type="scientific">Aliiroseovarius pelagivivens</name>
    <dbReference type="NCBI Taxonomy" id="1639690"/>
    <lineage>
        <taxon>Bacteria</taxon>
        <taxon>Pseudomonadati</taxon>
        <taxon>Pseudomonadota</taxon>
        <taxon>Alphaproteobacteria</taxon>
        <taxon>Rhodobacterales</taxon>
        <taxon>Paracoccaceae</taxon>
        <taxon>Aliiroseovarius</taxon>
    </lineage>
</organism>